<feature type="region of interest" description="Disordered" evidence="5">
    <location>
        <begin position="172"/>
        <end position="192"/>
    </location>
</feature>
<name>A0A5M8QVL8_9BACT</name>
<evidence type="ECO:0000256" key="5">
    <source>
        <dbReference type="SAM" id="MobiDB-lite"/>
    </source>
</evidence>
<dbReference type="Proteomes" id="UP000323994">
    <property type="component" value="Unassembled WGS sequence"/>
</dbReference>
<evidence type="ECO:0000256" key="3">
    <source>
        <dbReference type="ARBA" id="ARBA00023237"/>
    </source>
</evidence>
<dbReference type="RefSeq" id="WP_139011358.1">
    <property type="nucleotide sequence ID" value="NZ_VBSN01000027.1"/>
</dbReference>
<feature type="domain" description="OmpA-like" evidence="7">
    <location>
        <begin position="87"/>
        <end position="206"/>
    </location>
</feature>
<comment type="caution">
    <text evidence="8">The sequence shown here is derived from an EMBL/GenBank/DDBJ whole genome shotgun (WGS) entry which is preliminary data.</text>
</comment>
<dbReference type="InterPro" id="IPR006664">
    <property type="entry name" value="OMP_bac"/>
</dbReference>
<accession>A0A5M8QVL8</accession>
<dbReference type="PRINTS" id="PR01021">
    <property type="entry name" value="OMPADOMAIN"/>
</dbReference>
<dbReference type="InterPro" id="IPR036737">
    <property type="entry name" value="OmpA-like_sf"/>
</dbReference>
<evidence type="ECO:0000256" key="4">
    <source>
        <dbReference type="PROSITE-ProRule" id="PRU00473"/>
    </source>
</evidence>
<reference evidence="8 9" key="1">
    <citation type="submission" date="2019-05" db="EMBL/GenBank/DDBJ databases">
        <authorList>
            <person name="Qu J.-H."/>
        </authorList>
    </citation>
    <scope>NUCLEOTIDE SEQUENCE [LARGE SCALE GENOMIC DNA]</scope>
    <source>
        <strain evidence="8 9">NS28</strain>
    </source>
</reference>
<sequence>MAELDVQPKKQSPWWIWLILALVILALIFLFRSCGKDDVAETEVVTEDSSAKIEAVTVPDWGNIDFNAPNASYEEITDTSITVRGNDNYTIYGLGENVLFATDDSNIQSGAEKQLQQISASLKKRFTGGSVAVYGNTDSTGSAGHNAELGKQRAESVKDWLIKNAGISNDKISVESKGQNDPVASNSTAEGRQMNRRVEIVVMKQK</sequence>
<evidence type="ECO:0000313" key="9">
    <source>
        <dbReference type="Proteomes" id="UP000323994"/>
    </source>
</evidence>
<dbReference type="OrthoDB" id="951004at2"/>
<dbReference type="InterPro" id="IPR050330">
    <property type="entry name" value="Bact_OuterMem_StrucFunc"/>
</dbReference>
<dbReference type="CDD" id="cd07185">
    <property type="entry name" value="OmpA_C-like"/>
    <property type="match status" value="1"/>
</dbReference>
<dbReference type="GO" id="GO:0009279">
    <property type="term" value="C:cell outer membrane"/>
    <property type="evidence" value="ECO:0007669"/>
    <property type="project" value="UniProtKB-SubCell"/>
</dbReference>
<protein>
    <submittedName>
        <fullName evidence="8">OmpA family protein</fullName>
    </submittedName>
</protein>
<gene>
    <name evidence="8" type="ORF">FEM33_07000</name>
</gene>
<keyword evidence="3" id="KW-0998">Cell outer membrane</keyword>
<evidence type="ECO:0000259" key="7">
    <source>
        <dbReference type="PROSITE" id="PS51123"/>
    </source>
</evidence>
<evidence type="ECO:0000256" key="1">
    <source>
        <dbReference type="ARBA" id="ARBA00004442"/>
    </source>
</evidence>
<dbReference type="PROSITE" id="PS51123">
    <property type="entry name" value="OMPA_2"/>
    <property type="match status" value="1"/>
</dbReference>
<dbReference type="PANTHER" id="PTHR30329:SF21">
    <property type="entry name" value="LIPOPROTEIN YIAD-RELATED"/>
    <property type="match status" value="1"/>
</dbReference>
<feature type="transmembrane region" description="Helical" evidence="6">
    <location>
        <begin position="14"/>
        <end position="31"/>
    </location>
</feature>
<evidence type="ECO:0000313" key="8">
    <source>
        <dbReference type="EMBL" id="KAA6440345.1"/>
    </source>
</evidence>
<keyword evidence="6" id="KW-1133">Transmembrane helix</keyword>
<proteinExistence type="predicted"/>
<keyword evidence="9" id="KW-1185">Reference proteome</keyword>
<dbReference type="SUPFAM" id="SSF103088">
    <property type="entry name" value="OmpA-like"/>
    <property type="match status" value="1"/>
</dbReference>
<dbReference type="InterPro" id="IPR006665">
    <property type="entry name" value="OmpA-like"/>
</dbReference>
<organism evidence="8 9">
    <name type="scientific">Dyadobacter flavalbus</name>
    <dbReference type="NCBI Taxonomy" id="2579942"/>
    <lineage>
        <taxon>Bacteria</taxon>
        <taxon>Pseudomonadati</taxon>
        <taxon>Bacteroidota</taxon>
        <taxon>Cytophagia</taxon>
        <taxon>Cytophagales</taxon>
        <taxon>Spirosomataceae</taxon>
        <taxon>Dyadobacter</taxon>
    </lineage>
</organism>
<dbReference type="Pfam" id="PF00691">
    <property type="entry name" value="OmpA"/>
    <property type="match status" value="1"/>
</dbReference>
<dbReference type="EMBL" id="VBSN01000027">
    <property type="protein sequence ID" value="KAA6440345.1"/>
    <property type="molecule type" value="Genomic_DNA"/>
</dbReference>
<dbReference type="PANTHER" id="PTHR30329">
    <property type="entry name" value="STATOR ELEMENT OF FLAGELLAR MOTOR COMPLEX"/>
    <property type="match status" value="1"/>
</dbReference>
<keyword evidence="2 4" id="KW-0472">Membrane</keyword>
<dbReference type="Gene3D" id="3.30.1330.60">
    <property type="entry name" value="OmpA-like domain"/>
    <property type="match status" value="1"/>
</dbReference>
<keyword evidence="6" id="KW-0812">Transmembrane</keyword>
<evidence type="ECO:0000256" key="6">
    <source>
        <dbReference type="SAM" id="Phobius"/>
    </source>
</evidence>
<comment type="subcellular location">
    <subcellularLocation>
        <location evidence="1">Cell outer membrane</location>
    </subcellularLocation>
</comment>
<feature type="compositionally biased region" description="Polar residues" evidence="5">
    <location>
        <begin position="172"/>
        <end position="190"/>
    </location>
</feature>
<evidence type="ECO:0000256" key="2">
    <source>
        <dbReference type="ARBA" id="ARBA00023136"/>
    </source>
</evidence>
<dbReference type="AlphaFoldDB" id="A0A5M8QVL8"/>